<dbReference type="Proteomes" id="UP000326091">
    <property type="component" value="Chromosome"/>
</dbReference>
<protein>
    <submittedName>
        <fullName evidence="1">Uncharacterized protein</fullName>
    </submittedName>
</protein>
<gene>
    <name evidence="1" type="ORF">VIC01_03241</name>
</gene>
<evidence type="ECO:0000313" key="2">
    <source>
        <dbReference type="Proteomes" id="UP000326091"/>
    </source>
</evidence>
<sequence length="33" mass="4075">MVFVLLELLFLFKSFVMLYKVSHLIIFTLYNYE</sequence>
<name>A0A174NMJ2_PHOVU</name>
<dbReference type="AlphaFoldDB" id="A0A174NMJ2"/>
<evidence type="ECO:0000313" key="1">
    <source>
        <dbReference type="EMBL" id="QEW37648.1"/>
    </source>
</evidence>
<reference evidence="1 2" key="1">
    <citation type="submission" date="2019-09" db="EMBL/GenBank/DDBJ databases">
        <title>Commensal-derived Metabolites Govern Vibrio cholerae Pathogenesis in Host.</title>
        <authorList>
            <person name="Yoon S.S."/>
            <person name="Yoon M.Y."/>
        </authorList>
    </citation>
    <scope>NUCLEOTIDE SEQUENCE [LARGE SCALE GENOMIC DNA]</scope>
    <source>
        <strain evidence="1 2">VIC01</strain>
    </source>
</reference>
<accession>A0A174NMJ2</accession>
<dbReference type="EMBL" id="CP043529">
    <property type="protein sequence ID" value="QEW37648.1"/>
    <property type="molecule type" value="Genomic_DNA"/>
</dbReference>
<proteinExistence type="predicted"/>
<organism evidence="1 2">
    <name type="scientific">Phocaeicola vulgatus</name>
    <name type="common">Bacteroides vulgatus</name>
    <dbReference type="NCBI Taxonomy" id="821"/>
    <lineage>
        <taxon>Bacteria</taxon>
        <taxon>Pseudomonadati</taxon>
        <taxon>Bacteroidota</taxon>
        <taxon>Bacteroidia</taxon>
        <taxon>Bacteroidales</taxon>
        <taxon>Bacteroidaceae</taxon>
        <taxon>Phocaeicola</taxon>
    </lineage>
</organism>